<feature type="region of interest" description="Disordered" evidence="1">
    <location>
        <begin position="196"/>
        <end position="216"/>
    </location>
</feature>
<name>A0A517QLD0_9PLAN</name>
<dbReference type="OrthoDB" id="289126at2"/>
<feature type="signal peptide" evidence="2">
    <location>
        <begin position="1"/>
        <end position="25"/>
    </location>
</feature>
<organism evidence="5 6">
    <name type="scientific">Thalassoglobus polymorphus</name>
    <dbReference type="NCBI Taxonomy" id="2527994"/>
    <lineage>
        <taxon>Bacteria</taxon>
        <taxon>Pseudomonadati</taxon>
        <taxon>Planctomycetota</taxon>
        <taxon>Planctomycetia</taxon>
        <taxon>Planctomycetales</taxon>
        <taxon>Planctomycetaceae</taxon>
        <taxon>Thalassoglobus</taxon>
    </lineage>
</organism>
<keyword evidence="2" id="KW-0732">Signal</keyword>
<sequence precursor="true">MHDFFSRRAVHFLLCVAVLSSALDAAPKRPAKKAPPNLPNLKSPEDKIKFLEMIRGSFPVLRIGRGRTYRSRDLDEQLEKYIAKETSTKLSPIIDDETFIRRVFIDTTGHIPTPAQISNFVKVQDENKRAMLIDELLESDEFARKLARYWRSVIFYETSANKNTVNPQALEDWLFAEFKAGTGWDRMVGEMVSATPTRKKNTKSQDNGWHQDHGPNNFVLANERKPELIASSTARIFMGISIECAECHDHPFDNWKREQFHEMAAFFAPGKYYMTDQFDPSEKTVVEAKFLLGEKPPTYLKPDQRRVAGAAYLIYNPDNYWFARAFVNRAWNELIGDGFYSVDSLGQDKEVVHQLVANKLSASFRYAGFQPKWLYRIILNSKVYQREIATIDSEADLFTSVRPARLRPYEVADTVQQLIGENKSVWKAINSTFDQNPSIPQRDLEGAVQQALLMMNNGTLHNKLANGPLKKELLKTKNDEQMIRQAFLGTLARSPSDEELTMYRKFIKESANRNEAAVDLIWILVNSAEFVTKR</sequence>
<evidence type="ECO:0000313" key="5">
    <source>
        <dbReference type="EMBL" id="QDT32434.1"/>
    </source>
</evidence>
<dbReference type="EMBL" id="CP036267">
    <property type="protein sequence ID" value="QDT32434.1"/>
    <property type="molecule type" value="Genomic_DNA"/>
</dbReference>
<evidence type="ECO:0000259" key="4">
    <source>
        <dbReference type="Pfam" id="PF07587"/>
    </source>
</evidence>
<dbReference type="InterPro" id="IPR022655">
    <property type="entry name" value="DUF1553"/>
</dbReference>
<evidence type="ECO:0000256" key="1">
    <source>
        <dbReference type="SAM" id="MobiDB-lite"/>
    </source>
</evidence>
<evidence type="ECO:0000313" key="6">
    <source>
        <dbReference type="Proteomes" id="UP000315724"/>
    </source>
</evidence>
<evidence type="ECO:0008006" key="7">
    <source>
        <dbReference type="Google" id="ProtNLM"/>
    </source>
</evidence>
<accession>A0A517QLD0</accession>
<reference evidence="5 6" key="1">
    <citation type="submission" date="2019-02" db="EMBL/GenBank/DDBJ databases">
        <title>Deep-cultivation of Planctomycetes and their phenomic and genomic characterization uncovers novel biology.</title>
        <authorList>
            <person name="Wiegand S."/>
            <person name="Jogler M."/>
            <person name="Boedeker C."/>
            <person name="Pinto D."/>
            <person name="Vollmers J."/>
            <person name="Rivas-Marin E."/>
            <person name="Kohn T."/>
            <person name="Peeters S.H."/>
            <person name="Heuer A."/>
            <person name="Rast P."/>
            <person name="Oberbeckmann S."/>
            <person name="Bunk B."/>
            <person name="Jeske O."/>
            <person name="Meyerdierks A."/>
            <person name="Storesund J.E."/>
            <person name="Kallscheuer N."/>
            <person name="Luecker S."/>
            <person name="Lage O.M."/>
            <person name="Pohl T."/>
            <person name="Merkel B.J."/>
            <person name="Hornburger P."/>
            <person name="Mueller R.-W."/>
            <person name="Bruemmer F."/>
            <person name="Labrenz M."/>
            <person name="Spormann A.M."/>
            <person name="Op den Camp H."/>
            <person name="Overmann J."/>
            <person name="Amann R."/>
            <person name="Jetten M.S.M."/>
            <person name="Mascher T."/>
            <person name="Medema M.H."/>
            <person name="Devos D.P."/>
            <person name="Kaster A.-K."/>
            <person name="Ovreas L."/>
            <person name="Rohde M."/>
            <person name="Galperin M.Y."/>
            <person name="Jogler C."/>
        </authorList>
    </citation>
    <scope>NUCLEOTIDE SEQUENCE [LARGE SCALE GENOMIC DNA]</scope>
    <source>
        <strain evidence="5 6">Mal48</strain>
    </source>
</reference>
<dbReference type="KEGG" id="tpol:Mal48_16800"/>
<proteinExistence type="predicted"/>
<dbReference type="PANTHER" id="PTHR35889">
    <property type="entry name" value="CYCLOINULO-OLIGOSACCHARIDE FRUCTANOTRANSFERASE-RELATED"/>
    <property type="match status" value="1"/>
</dbReference>
<dbReference type="Proteomes" id="UP000315724">
    <property type="component" value="Chromosome"/>
</dbReference>
<feature type="chain" id="PRO_5021970519" description="DUF1549 domain-containing protein" evidence="2">
    <location>
        <begin position="26"/>
        <end position="534"/>
    </location>
</feature>
<dbReference type="InterPro" id="IPR011444">
    <property type="entry name" value="DUF1549"/>
</dbReference>
<protein>
    <recommendedName>
        <fullName evidence="7">DUF1549 domain-containing protein</fullName>
    </recommendedName>
</protein>
<dbReference type="PANTHER" id="PTHR35889:SF3">
    <property type="entry name" value="F-BOX DOMAIN-CONTAINING PROTEIN"/>
    <property type="match status" value="1"/>
</dbReference>
<dbReference type="AlphaFoldDB" id="A0A517QLD0"/>
<evidence type="ECO:0000259" key="3">
    <source>
        <dbReference type="Pfam" id="PF07583"/>
    </source>
</evidence>
<evidence type="ECO:0000256" key="2">
    <source>
        <dbReference type="SAM" id="SignalP"/>
    </source>
</evidence>
<keyword evidence="6" id="KW-1185">Reference proteome</keyword>
<dbReference type="Pfam" id="PF07587">
    <property type="entry name" value="PSD1"/>
    <property type="match status" value="1"/>
</dbReference>
<dbReference type="Pfam" id="PF07583">
    <property type="entry name" value="PSCyt2"/>
    <property type="match status" value="1"/>
</dbReference>
<feature type="domain" description="DUF1549" evidence="3">
    <location>
        <begin position="77"/>
        <end position="269"/>
    </location>
</feature>
<feature type="domain" description="DUF1553" evidence="4">
    <location>
        <begin position="311"/>
        <end position="421"/>
    </location>
</feature>
<gene>
    <name evidence="5" type="ORF">Mal48_16800</name>
</gene>
<dbReference type="RefSeq" id="WP_145197684.1">
    <property type="nucleotide sequence ID" value="NZ_CP036267.1"/>
</dbReference>